<evidence type="ECO:0000256" key="1">
    <source>
        <dbReference type="ARBA" id="ARBA00004477"/>
    </source>
</evidence>
<dbReference type="EMBL" id="HE573019">
    <property type="protein sequence ID" value="CCC46999.1"/>
    <property type="molecule type" value="Genomic_DNA"/>
</dbReference>
<evidence type="ECO:0000256" key="9">
    <source>
        <dbReference type="ARBA" id="ARBA00023136"/>
    </source>
</evidence>
<accession>G0TSS1</accession>
<dbReference type="OMA" id="WAHVLFN"/>
<dbReference type="GO" id="GO:0005789">
    <property type="term" value="C:endoplasmic reticulum membrane"/>
    <property type="evidence" value="ECO:0007669"/>
    <property type="project" value="UniProtKB-SubCell"/>
</dbReference>
<evidence type="ECO:0000256" key="2">
    <source>
        <dbReference type="ARBA" id="ARBA00009187"/>
    </source>
</evidence>
<dbReference type="Pfam" id="PF04161">
    <property type="entry name" value="Arv1"/>
    <property type="match status" value="1"/>
</dbReference>
<protein>
    <recommendedName>
        <fullName evidence="10">Protein ARV</fullName>
    </recommendedName>
</protein>
<keyword evidence="4 10" id="KW-0812">Transmembrane</keyword>
<dbReference type="PANTHER" id="PTHR14467:SF0">
    <property type="entry name" value="PROTEIN ARV1"/>
    <property type="match status" value="1"/>
</dbReference>
<dbReference type="VEuPathDB" id="TriTrypDB:TvY486_0301860"/>
<evidence type="ECO:0000256" key="7">
    <source>
        <dbReference type="ARBA" id="ARBA00023055"/>
    </source>
</evidence>
<dbReference type="GO" id="GO:0032366">
    <property type="term" value="P:intracellular sterol transport"/>
    <property type="evidence" value="ECO:0007669"/>
    <property type="project" value="UniProtKB-UniRule"/>
</dbReference>
<dbReference type="PANTHER" id="PTHR14467">
    <property type="entry name" value="ARV1"/>
    <property type="match status" value="1"/>
</dbReference>
<keyword evidence="3 10" id="KW-0813">Transport</keyword>
<evidence type="ECO:0000256" key="5">
    <source>
        <dbReference type="ARBA" id="ARBA00022824"/>
    </source>
</evidence>
<name>G0TSS1_TRYVY</name>
<dbReference type="GO" id="GO:0032541">
    <property type="term" value="C:cortical endoplasmic reticulum"/>
    <property type="evidence" value="ECO:0007669"/>
    <property type="project" value="TreeGrafter"/>
</dbReference>
<comment type="function">
    <text evidence="10">Regulates also the sphingolipid metabolism.</text>
</comment>
<feature type="transmembrane region" description="Helical" evidence="10">
    <location>
        <begin position="226"/>
        <end position="243"/>
    </location>
</feature>
<feature type="transmembrane region" description="Helical" evidence="10">
    <location>
        <begin position="171"/>
        <end position="193"/>
    </location>
</feature>
<dbReference type="GO" id="GO:0005794">
    <property type="term" value="C:Golgi apparatus"/>
    <property type="evidence" value="ECO:0007669"/>
    <property type="project" value="TreeGrafter"/>
</dbReference>
<evidence type="ECO:0000256" key="6">
    <source>
        <dbReference type="ARBA" id="ARBA00022989"/>
    </source>
</evidence>
<comment type="subcellular location">
    <subcellularLocation>
        <location evidence="1 10">Endoplasmic reticulum membrane</location>
        <topology evidence="1 10">Multi-pass membrane protein</topology>
    </subcellularLocation>
</comment>
<organism evidence="11">
    <name type="scientific">Trypanosoma vivax (strain Y486)</name>
    <dbReference type="NCBI Taxonomy" id="1055687"/>
    <lineage>
        <taxon>Eukaryota</taxon>
        <taxon>Discoba</taxon>
        <taxon>Euglenozoa</taxon>
        <taxon>Kinetoplastea</taxon>
        <taxon>Metakinetoplastina</taxon>
        <taxon>Trypanosomatida</taxon>
        <taxon>Trypanosomatidae</taxon>
        <taxon>Trypanosoma</taxon>
        <taxon>Duttonella</taxon>
    </lineage>
</organism>
<comment type="similarity">
    <text evidence="2 10">Belongs to the ARV1 family.</text>
</comment>
<keyword evidence="10" id="KW-0746">Sphingolipid metabolism</keyword>
<comment type="function">
    <text evidence="10">Mediator of sterol homeostasis involved in sterol uptake, trafficking and distribution into membranes.</text>
</comment>
<keyword evidence="5 10" id="KW-0256">Endoplasmic reticulum</keyword>
<dbReference type="GO" id="GO:0097036">
    <property type="term" value="P:regulation of plasma membrane sterol distribution"/>
    <property type="evidence" value="ECO:0007669"/>
    <property type="project" value="UniProtKB-UniRule"/>
</dbReference>
<evidence type="ECO:0000256" key="8">
    <source>
        <dbReference type="ARBA" id="ARBA00023098"/>
    </source>
</evidence>
<evidence type="ECO:0000256" key="10">
    <source>
        <dbReference type="RuleBase" id="RU368065"/>
    </source>
</evidence>
<evidence type="ECO:0000313" key="11">
    <source>
        <dbReference type="EMBL" id="CCC46999.1"/>
    </source>
</evidence>
<dbReference type="GO" id="GO:0016125">
    <property type="term" value="P:sterol metabolic process"/>
    <property type="evidence" value="ECO:0007669"/>
    <property type="project" value="UniProtKB-UniRule"/>
</dbReference>
<evidence type="ECO:0000256" key="4">
    <source>
        <dbReference type="ARBA" id="ARBA00022692"/>
    </source>
</evidence>
<keyword evidence="7 10" id="KW-0445">Lipid transport</keyword>
<proteinExistence type="inferred from homology"/>
<keyword evidence="6 10" id="KW-1133">Transmembrane helix</keyword>
<reference evidence="11" key="1">
    <citation type="journal article" date="2012" name="Proc. Natl. Acad. Sci. U.S.A.">
        <title>Antigenic diversity is generated by distinct evolutionary mechanisms in African trypanosome species.</title>
        <authorList>
            <person name="Jackson A.P."/>
            <person name="Berry A."/>
            <person name="Aslett M."/>
            <person name="Allison H.C."/>
            <person name="Burton P."/>
            <person name="Vavrova-Anderson J."/>
            <person name="Brown R."/>
            <person name="Browne H."/>
            <person name="Corton N."/>
            <person name="Hauser H."/>
            <person name="Gamble J."/>
            <person name="Gilderthorp R."/>
            <person name="Marcello L."/>
            <person name="McQuillan J."/>
            <person name="Otto T.D."/>
            <person name="Quail M.A."/>
            <person name="Sanders M.J."/>
            <person name="van Tonder A."/>
            <person name="Ginger M.L."/>
            <person name="Field M.C."/>
            <person name="Barry J.D."/>
            <person name="Hertz-Fowler C."/>
            <person name="Berriman M."/>
        </authorList>
    </citation>
    <scope>NUCLEOTIDE SEQUENCE</scope>
    <source>
        <strain evidence="11">Y486</strain>
    </source>
</reference>
<keyword evidence="8 10" id="KW-0443">Lipid metabolism</keyword>
<evidence type="ECO:0000256" key="3">
    <source>
        <dbReference type="ARBA" id="ARBA00022448"/>
    </source>
</evidence>
<dbReference type="AlphaFoldDB" id="G0TSS1"/>
<gene>
    <name evidence="11" type="ORF">TVY486_0301860</name>
</gene>
<dbReference type="GO" id="GO:0006665">
    <property type="term" value="P:sphingolipid metabolic process"/>
    <property type="evidence" value="ECO:0007669"/>
    <property type="project" value="UniProtKB-UniRule"/>
</dbReference>
<keyword evidence="9 10" id="KW-0472">Membrane</keyword>
<feature type="transmembrane region" description="Helical" evidence="10">
    <location>
        <begin position="200"/>
        <end position="220"/>
    </location>
</feature>
<sequence length="255" mass="28542">MPRCIECNTVVGRVVQPETESVEKCPTCGCCCDKYYEFARCQQWISVILLERRAWLHVIFNKRELGPVLLLTALLSCPLEAYAVRTASVYAALRLDGRTPRLRELANMSAVENFRLVQNLHPDMSSVMLYSATWPTLLLYACAEYLLIASVVVSFGIFVRLAGGAGAWRDAAVVWATCVNLVHIAKLGLVVFLVWRIPMFLAPLVDIVACLWALRGFSVLTTRHSSFVGVIGTFLCISTRIAFRHITQWGPQLVF</sequence>
<feature type="transmembrane region" description="Helical" evidence="10">
    <location>
        <begin position="137"/>
        <end position="159"/>
    </location>
</feature>
<dbReference type="InterPro" id="IPR007290">
    <property type="entry name" value="Arv1"/>
</dbReference>